<evidence type="ECO:0000313" key="2">
    <source>
        <dbReference type="Proteomes" id="UP000245845"/>
    </source>
</evidence>
<name>A0A2Y9BGC3_9FIRM</name>
<reference evidence="1 2" key="1">
    <citation type="submission" date="2018-05" db="EMBL/GenBank/DDBJ databases">
        <title>The Hungate 1000. A catalogue of reference genomes from the rumen microbiome.</title>
        <authorList>
            <person name="Kelly W."/>
        </authorList>
    </citation>
    <scope>NUCLEOTIDE SEQUENCE [LARGE SCALE GENOMIC DNA]</scope>
    <source>
        <strain evidence="1 2">NLAE-zl-C242</strain>
    </source>
</reference>
<evidence type="ECO:0000313" key="1">
    <source>
        <dbReference type="EMBL" id="PWJ27961.1"/>
    </source>
</evidence>
<organism evidence="1 2">
    <name type="scientific">Faecalicatena orotica</name>
    <dbReference type="NCBI Taxonomy" id="1544"/>
    <lineage>
        <taxon>Bacteria</taxon>
        <taxon>Bacillati</taxon>
        <taxon>Bacillota</taxon>
        <taxon>Clostridia</taxon>
        <taxon>Lachnospirales</taxon>
        <taxon>Lachnospiraceae</taxon>
        <taxon>Faecalicatena</taxon>
    </lineage>
</organism>
<dbReference type="Proteomes" id="UP000245845">
    <property type="component" value="Unassembled WGS sequence"/>
</dbReference>
<proteinExistence type="predicted"/>
<keyword evidence="2" id="KW-1185">Reference proteome</keyword>
<protein>
    <submittedName>
        <fullName evidence="1">Uncharacterized protein</fullName>
    </submittedName>
</protein>
<gene>
    <name evidence="1" type="ORF">A8806_110136</name>
</gene>
<accession>A0A2Y9BGC3</accession>
<sequence length="55" mass="6575">MVVKNKNRTEADVRKNGIFGTVMQYEMFCVYWQHLCTRLNKNSINRAQKCEKEGY</sequence>
<comment type="caution">
    <text evidence="1">The sequence shown here is derived from an EMBL/GenBank/DDBJ whole genome shotgun (WGS) entry which is preliminary data.</text>
</comment>
<dbReference type="EMBL" id="QGDL01000010">
    <property type="protein sequence ID" value="PWJ27961.1"/>
    <property type="molecule type" value="Genomic_DNA"/>
</dbReference>
<dbReference type="AlphaFoldDB" id="A0A2Y9BGC3"/>
<dbReference type="RefSeq" id="WP_181368756.1">
    <property type="nucleotide sequence ID" value="NZ_QGDL01000010.1"/>
</dbReference>